<name>A0A175YJ87_DAUCS</name>
<gene>
    <name evidence="2" type="ORF">DCAR_030889</name>
</gene>
<evidence type="ECO:0000313" key="2">
    <source>
        <dbReference type="EMBL" id="KZM83320.1"/>
    </source>
</evidence>
<comment type="caution">
    <text evidence="2">The sequence shown here is derived from an EMBL/GenBank/DDBJ whole genome shotgun (WGS) entry which is preliminary data.</text>
</comment>
<dbReference type="AlphaFoldDB" id="A0A175YJ87"/>
<dbReference type="STRING" id="79200.A0A175YJ87"/>
<feature type="region of interest" description="Disordered" evidence="1">
    <location>
        <begin position="1"/>
        <end position="46"/>
    </location>
</feature>
<evidence type="ECO:0000256" key="1">
    <source>
        <dbReference type="SAM" id="MobiDB-lite"/>
    </source>
</evidence>
<accession>A0A175YJ87</accession>
<reference evidence="2" key="1">
    <citation type="journal article" date="2016" name="Nat. Genet.">
        <title>A high-quality carrot genome assembly provides new insights into carotenoid accumulation and asterid genome evolution.</title>
        <authorList>
            <person name="Iorizzo M."/>
            <person name="Ellison S."/>
            <person name="Senalik D."/>
            <person name="Zeng P."/>
            <person name="Satapoomin P."/>
            <person name="Huang J."/>
            <person name="Bowman M."/>
            <person name="Iovene M."/>
            <person name="Sanseverino W."/>
            <person name="Cavagnaro P."/>
            <person name="Yildiz M."/>
            <person name="Macko-Podgorni A."/>
            <person name="Moranska E."/>
            <person name="Grzebelus E."/>
            <person name="Grzebelus D."/>
            <person name="Ashrafi H."/>
            <person name="Zheng Z."/>
            <person name="Cheng S."/>
            <person name="Spooner D."/>
            <person name="Van Deynze A."/>
            <person name="Simon P."/>
        </authorList>
    </citation>
    <scope>NUCLEOTIDE SEQUENCE [LARGE SCALE GENOMIC DNA]</scope>
    <source>
        <tissue evidence="2">Leaf</tissue>
    </source>
</reference>
<organism evidence="2">
    <name type="scientific">Daucus carota subsp. sativus</name>
    <name type="common">Carrot</name>
    <dbReference type="NCBI Taxonomy" id="79200"/>
    <lineage>
        <taxon>Eukaryota</taxon>
        <taxon>Viridiplantae</taxon>
        <taxon>Streptophyta</taxon>
        <taxon>Embryophyta</taxon>
        <taxon>Tracheophyta</taxon>
        <taxon>Spermatophyta</taxon>
        <taxon>Magnoliopsida</taxon>
        <taxon>eudicotyledons</taxon>
        <taxon>Gunneridae</taxon>
        <taxon>Pentapetalae</taxon>
        <taxon>asterids</taxon>
        <taxon>campanulids</taxon>
        <taxon>Apiales</taxon>
        <taxon>Apiaceae</taxon>
        <taxon>Apioideae</taxon>
        <taxon>Scandiceae</taxon>
        <taxon>Daucinae</taxon>
        <taxon>Daucus</taxon>
        <taxon>Daucus sect. Daucus</taxon>
    </lineage>
</organism>
<proteinExistence type="predicted"/>
<dbReference type="EMBL" id="LNRQ01000009">
    <property type="protein sequence ID" value="KZM83320.1"/>
    <property type="molecule type" value="Genomic_DNA"/>
</dbReference>
<dbReference type="Gramene" id="KZM83320">
    <property type="protein sequence ID" value="KZM83320"/>
    <property type="gene ID" value="DCAR_030889"/>
</dbReference>
<sequence>MSKKPSKPSSSRPGGIRTLSDLNRPSGPDSDSDSDAPQEYYTGGEKSFVIVELN</sequence>
<protein>
    <submittedName>
        <fullName evidence="2">Uncharacterized protein</fullName>
    </submittedName>
</protein>